<evidence type="ECO:0000313" key="7">
    <source>
        <dbReference type="Proteomes" id="UP000216052"/>
    </source>
</evidence>
<dbReference type="InterPro" id="IPR029016">
    <property type="entry name" value="GAF-like_dom_sf"/>
</dbReference>
<dbReference type="InterPro" id="IPR005471">
    <property type="entry name" value="Tscrpt_reg_IclR_N"/>
</dbReference>
<evidence type="ECO:0000313" key="6">
    <source>
        <dbReference type="EMBL" id="XFO70241.1"/>
    </source>
</evidence>
<reference evidence="6" key="1">
    <citation type="submission" date="2024-05" db="EMBL/GenBank/DDBJ databases">
        <title>Isolation and characterization of Sporomusa carbonis sp. nov., a carboxydotrophic hydrogenogen in the genus of Sporomusa isolated from a charcoal burning pile.</title>
        <authorList>
            <person name="Boeer T."/>
            <person name="Rosenbaum F."/>
            <person name="Eysell L."/>
            <person name="Mueller V."/>
            <person name="Daniel R."/>
            <person name="Poehlein A."/>
        </authorList>
    </citation>
    <scope>NUCLEOTIDE SEQUENCE [LARGE SCALE GENOMIC DNA]</scope>
    <source>
        <strain evidence="6">DSM 3132</strain>
    </source>
</reference>
<sequence length="262" mass="28829">MTDEIKLSNKKQIQSLARAAYILEFIAKNHNSASLTQISKNLGLSKSTVHGLISTLEDFNYVYQDQTTGLYQLGLKLFEMGQVVYASMDLRTIAYPVLVELSRQYEETVHLALLSGNEVVYIEKVDSSRSIRIISQIGGRNPTYCTGVGKVLLAGLPVDKVEKIVETTGMKKLTPNTIDNLSDLKCCLAEVAQQGYAFDLEEIEMGLRCIAAPIKNHRGITIAGISLSGPTNRLPDELLPQLATDVVNAAHRISEKLGFKDN</sequence>
<dbReference type="InterPro" id="IPR036390">
    <property type="entry name" value="WH_DNA-bd_sf"/>
</dbReference>
<dbReference type="SUPFAM" id="SSF55781">
    <property type="entry name" value="GAF domain-like"/>
    <property type="match status" value="1"/>
</dbReference>
<keyword evidence="3" id="KW-0804">Transcription</keyword>
<dbReference type="Proteomes" id="UP000216052">
    <property type="component" value="Chromosome"/>
</dbReference>
<dbReference type="PANTHER" id="PTHR30136:SF35">
    <property type="entry name" value="HTH-TYPE TRANSCRIPTIONAL REGULATOR RV1719"/>
    <property type="match status" value="1"/>
</dbReference>
<organism evidence="6 7">
    <name type="scientific">Sporomusa acidovorans (strain ATCC 49682 / DSM 3132 / Mol)</name>
    <dbReference type="NCBI Taxonomy" id="1123286"/>
    <lineage>
        <taxon>Bacteria</taxon>
        <taxon>Bacillati</taxon>
        <taxon>Bacillota</taxon>
        <taxon>Negativicutes</taxon>
        <taxon>Selenomonadales</taxon>
        <taxon>Sporomusaceae</taxon>
        <taxon>Sporomusa</taxon>
    </lineage>
</organism>
<protein>
    <submittedName>
        <fullName evidence="6">HTH-type transcriptional regulator XynR</fullName>
    </submittedName>
</protein>
<dbReference type="Gene3D" id="3.30.450.40">
    <property type="match status" value="1"/>
</dbReference>
<evidence type="ECO:0000256" key="3">
    <source>
        <dbReference type="ARBA" id="ARBA00023163"/>
    </source>
</evidence>
<accession>A0ABZ3IX24</accession>
<dbReference type="SMART" id="SM00346">
    <property type="entry name" value="HTH_ICLR"/>
    <property type="match status" value="1"/>
</dbReference>
<evidence type="ECO:0000259" key="4">
    <source>
        <dbReference type="PROSITE" id="PS51077"/>
    </source>
</evidence>
<dbReference type="Pfam" id="PF09339">
    <property type="entry name" value="HTH_IclR"/>
    <property type="match status" value="1"/>
</dbReference>
<dbReference type="Gene3D" id="1.10.10.10">
    <property type="entry name" value="Winged helix-like DNA-binding domain superfamily/Winged helix DNA-binding domain"/>
    <property type="match status" value="1"/>
</dbReference>
<evidence type="ECO:0000256" key="2">
    <source>
        <dbReference type="ARBA" id="ARBA00023125"/>
    </source>
</evidence>
<dbReference type="InterPro" id="IPR014757">
    <property type="entry name" value="Tscrpt_reg_IclR_C"/>
</dbReference>
<evidence type="ECO:0000256" key="1">
    <source>
        <dbReference type="ARBA" id="ARBA00023015"/>
    </source>
</evidence>
<dbReference type="PROSITE" id="PS51077">
    <property type="entry name" value="HTH_ICLR"/>
    <property type="match status" value="1"/>
</dbReference>
<keyword evidence="2" id="KW-0238">DNA-binding</keyword>
<proteinExistence type="predicted"/>
<feature type="domain" description="IclR-ED" evidence="5">
    <location>
        <begin position="76"/>
        <end position="259"/>
    </location>
</feature>
<feature type="domain" description="HTH iclR-type" evidence="4">
    <location>
        <begin position="13"/>
        <end position="75"/>
    </location>
</feature>
<name>A0ABZ3IX24_SPOA4</name>
<dbReference type="InterPro" id="IPR036388">
    <property type="entry name" value="WH-like_DNA-bd_sf"/>
</dbReference>
<dbReference type="InterPro" id="IPR050707">
    <property type="entry name" value="HTH_MetabolicPath_Reg"/>
</dbReference>
<gene>
    <name evidence="6" type="primary">xynR_1</name>
    <name evidence="6" type="ORF">SPACI_002290</name>
</gene>
<keyword evidence="1" id="KW-0805">Transcription regulation</keyword>
<keyword evidence="7" id="KW-1185">Reference proteome</keyword>
<dbReference type="EMBL" id="CP155571">
    <property type="protein sequence ID" value="XFO70241.1"/>
    <property type="molecule type" value="Genomic_DNA"/>
</dbReference>
<dbReference type="SUPFAM" id="SSF46785">
    <property type="entry name" value="Winged helix' DNA-binding domain"/>
    <property type="match status" value="1"/>
</dbReference>
<dbReference type="Pfam" id="PF01614">
    <property type="entry name" value="IclR_C"/>
    <property type="match status" value="1"/>
</dbReference>
<dbReference type="PANTHER" id="PTHR30136">
    <property type="entry name" value="HELIX-TURN-HELIX TRANSCRIPTIONAL REGULATOR, ICLR FAMILY"/>
    <property type="match status" value="1"/>
</dbReference>
<dbReference type="RefSeq" id="WP_169717056.1">
    <property type="nucleotide sequence ID" value="NZ_CP155571.1"/>
</dbReference>
<evidence type="ECO:0000259" key="5">
    <source>
        <dbReference type="PROSITE" id="PS51078"/>
    </source>
</evidence>
<dbReference type="PROSITE" id="PS51078">
    <property type="entry name" value="ICLR_ED"/>
    <property type="match status" value="1"/>
</dbReference>